<organism evidence="3 4">
    <name type="scientific">Salinadaptatus halalkaliphilus</name>
    <dbReference type="NCBI Taxonomy" id="2419781"/>
    <lineage>
        <taxon>Archaea</taxon>
        <taxon>Methanobacteriati</taxon>
        <taxon>Methanobacteriota</taxon>
        <taxon>Stenosarchaea group</taxon>
        <taxon>Halobacteria</taxon>
        <taxon>Halobacteriales</taxon>
        <taxon>Natrialbaceae</taxon>
        <taxon>Salinadaptatus</taxon>
    </lineage>
</organism>
<keyword evidence="3" id="KW-0378">Hydrolase</keyword>
<feature type="transmembrane region" description="Helical" evidence="1">
    <location>
        <begin position="137"/>
        <end position="159"/>
    </location>
</feature>
<dbReference type="Proteomes" id="UP000318864">
    <property type="component" value="Unassembled WGS sequence"/>
</dbReference>
<keyword evidence="1" id="KW-0812">Transmembrane</keyword>
<evidence type="ECO:0000313" key="4">
    <source>
        <dbReference type="Proteomes" id="UP000318864"/>
    </source>
</evidence>
<dbReference type="GO" id="GO:0004175">
    <property type="term" value="F:endopeptidase activity"/>
    <property type="evidence" value="ECO:0007669"/>
    <property type="project" value="UniProtKB-ARBA"/>
</dbReference>
<dbReference type="InterPro" id="IPR003675">
    <property type="entry name" value="Rce1/LyrA-like_dom"/>
</dbReference>
<evidence type="ECO:0000259" key="2">
    <source>
        <dbReference type="Pfam" id="PF02517"/>
    </source>
</evidence>
<dbReference type="InterPro" id="IPR052710">
    <property type="entry name" value="CAAX_protease"/>
</dbReference>
<keyword evidence="3" id="KW-0482">Metalloprotease</keyword>
<feature type="transmembrane region" description="Helical" evidence="1">
    <location>
        <begin position="198"/>
        <end position="215"/>
    </location>
</feature>
<keyword evidence="4" id="KW-1185">Reference proteome</keyword>
<feature type="domain" description="CAAX prenyl protease 2/Lysostaphin resistance protein A-like" evidence="2">
    <location>
        <begin position="140"/>
        <end position="230"/>
    </location>
</feature>
<gene>
    <name evidence="3" type="ORF">D8Y22_21725</name>
</gene>
<feature type="transmembrane region" description="Helical" evidence="1">
    <location>
        <begin position="171"/>
        <end position="192"/>
    </location>
</feature>
<protein>
    <submittedName>
        <fullName evidence="3">CPBP family intramembrane metalloprotease</fullName>
    </submittedName>
</protein>
<feature type="transmembrane region" description="Helical" evidence="1">
    <location>
        <begin position="61"/>
        <end position="79"/>
    </location>
</feature>
<keyword evidence="3" id="KW-0645">Protease</keyword>
<dbReference type="Pfam" id="PF02517">
    <property type="entry name" value="Rce1-like"/>
    <property type="match status" value="1"/>
</dbReference>
<feature type="transmembrane region" description="Helical" evidence="1">
    <location>
        <begin position="27"/>
        <end position="49"/>
    </location>
</feature>
<dbReference type="PANTHER" id="PTHR36435:SF1">
    <property type="entry name" value="CAAX AMINO TERMINAL PROTEASE FAMILY PROTEIN"/>
    <property type="match status" value="1"/>
</dbReference>
<keyword evidence="1" id="KW-0472">Membrane</keyword>
<dbReference type="EMBL" id="RBZW01000076">
    <property type="protein sequence ID" value="THE63062.1"/>
    <property type="molecule type" value="Genomic_DNA"/>
</dbReference>
<sequence>MQTLPDMSRRARLEATSEPLADRSLPWVLVVPFVPVVAVVVTIAAGYTLAMGDDPGFPPQFANLPLGIAGVAVVGFLYWRWDRATWRASAVFRRPSRNEIGASLLATVVGIAFLIAFNRLARTLGVAPHDPGTAATTLGLVSLAVGSLLVAPVVEEILFRGLLLGHLISRGYGILVAAALSILLFGLMHVFVAGLSSVIATAVLGTLLTALRLWYDNLVGAWLMHLLVNCWAVLVALAVLPTAW</sequence>
<reference evidence="3 4" key="1">
    <citation type="submission" date="2018-10" db="EMBL/GenBank/DDBJ databases">
        <title>Natronolimnobius sp. XQ-INN 246 isolated from Inner Mongolia Autonomous Region of China.</title>
        <authorList>
            <person name="Xue Q."/>
        </authorList>
    </citation>
    <scope>NUCLEOTIDE SEQUENCE [LARGE SCALE GENOMIC DNA]</scope>
    <source>
        <strain evidence="3 4">XQ-INN 246</strain>
    </source>
</reference>
<dbReference type="GO" id="GO:0080120">
    <property type="term" value="P:CAAX-box protein maturation"/>
    <property type="evidence" value="ECO:0007669"/>
    <property type="project" value="UniProtKB-ARBA"/>
</dbReference>
<evidence type="ECO:0000256" key="1">
    <source>
        <dbReference type="SAM" id="Phobius"/>
    </source>
</evidence>
<keyword evidence="1" id="KW-1133">Transmembrane helix</keyword>
<accession>A0A4S3TGT5</accession>
<evidence type="ECO:0000313" key="3">
    <source>
        <dbReference type="EMBL" id="THE63062.1"/>
    </source>
</evidence>
<dbReference type="PANTHER" id="PTHR36435">
    <property type="entry name" value="SLR1288 PROTEIN"/>
    <property type="match status" value="1"/>
</dbReference>
<feature type="transmembrane region" description="Helical" evidence="1">
    <location>
        <begin position="222"/>
        <end position="243"/>
    </location>
</feature>
<dbReference type="AlphaFoldDB" id="A0A4S3TGT5"/>
<proteinExistence type="predicted"/>
<dbReference type="GO" id="GO:0006508">
    <property type="term" value="P:proteolysis"/>
    <property type="evidence" value="ECO:0007669"/>
    <property type="project" value="UniProtKB-KW"/>
</dbReference>
<dbReference type="GO" id="GO:0008237">
    <property type="term" value="F:metallopeptidase activity"/>
    <property type="evidence" value="ECO:0007669"/>
    <property type="project" value="UniProtKB-KW"/>
</dbReference>
<feature type="transmembrane region" description="Helical" evidence="1">
    <location>
        <begin position="100"/>
        <end position="117"/>
    </location>
</feature>
<comment type="caution">
    <text evidence="3">The sequence shown here is derived from an EMBL/GenBank/DDBJ whole genome shotgun (WGS) entry which is preliminary data.</text>
</comment>
<name>A0A4S3TGT5_9EURY</name>